<accession>A0A8X6RAB3</accession>
<keyword evidence="2" id="KW-1185">Reference proteome</keyword>
<protein>
    <submittedName>
        <fullName evidence="1">Uncharacterized protein</fullName>
    </submittedName>
</protein>
<proteinExistence type="predicted"/>
<dbReference type="EMBL" id="BMAU01021067">
    <property type="protein sequence ID" value="GFX88984.1"/>
    <property type="molecule type" value="Genomic_DNA"/>
</dbReference>
<organism evidence="1 2">
    <name type="scientific">Trichonephila clavipes</name>
    <name type="common">Golden silk orbweaver</name>
    <name type="synonym">Nephila clavipes</name>
    <dbReference type="NCBI Taxonomy" id="2585209"/>
    <lineage>
        <taxon>Eukaryota</taxon>
        <taxon>Metazoa</taxon>
        <taxon>Ecdysozoa</taxon>
        <taxon>Arthropoda</taxon>
        <taxon>Chelicerata</taxon>
        <taxon>Arachnida</taxon>
        <taxon>Araneae</taxon>
        <taxon>Araneomorphae</taxon>
        <taxon>Entelegynae</taxon>
        <taxon>Araneoidea</taxon>
        <taxon>Nephilidae</taxon>
        <taxon>Trichonephila</taxon>
    </lineage>
</organism>
<gene>
    <name evidence="1" type="primary">NCL1_59270</name>
    <name evidence="1" type="ORF">TNCV_2852841</name>
</gene>
<evidence type="ECO:0000313" key="2">
    <source>
        <dbReference type="Proteomes" id="UP000887159"/>
    </source>
</evidence>
<name>A0A8X6RAB3_TRICX</name>
<comment type="caution">
    <text evidence="1">The sequence shown here is derived from an EMBL/GenBank/DDBJ whole genome shotgun (WGS) entry which is preliminary data.</text>
</comment>
<reference evidence="1" key="1">
    <citation type="submission" date="2020-08" db="EMBL/GenBank/DDBJ databases">
        <title>Multicomponent nature underlies the extraordinary mechanical properties of spider dragline silk.</title>
        <authorList>
            <person name="Kono N."/>
            <person name="Nakamura H."/>
            <person name="Mori M."/>
            <person name="Yoshida Y."/>
            <person name="Ohtoshi R."/>
            <person name="Malay A.D."/>
            <person name="Moran D.A.P."/>
            <person name="Tomita M."/>
            <person name="Numata K."/>
            <person name="Arakawa K."/>
        </authorList>
    </citation>
    <scope>NUCLEOTIDE SEQUENCE</scope>
</reference>
<dbReference type="AlphaFoldDB" id="A0A8X6RAB3"/>
<sequence>MALMDRATTSRALIQELGSFGRQKNVFTNSSTTFATAWSLSWETTAAATLRTASQTGDPLMHQDGHIRVWWHCGERTLAACVRLRHTDPSPGVMVRSVIRYTSRSTLVRIDGTLNNARYWCVATRGSTLHSSSAKPHVSAG</sequence>
<evidence type="ECO:0000313" key="1">
    <source>
        <dbReference type="EMBL" id="GFX88984.1"/>
    </source>
</evidence>
<dbReference type="Proteomes" id="UP000887159">
    <property type="component" value="Unassembled WGS sequence"/>
</dbReference>